<gene>
    <name evidence="2" type="ORF">BN980_GECA24s01214g</name>
</gene>
<name>A0A0J9XJR8_GEOCN</name>
<protein>
    <submittedName>
        <fullName evidence="2">Uncharacterized protein</fullName>
    </submittedName>
</protein>
<feature type="region of interest" description="Disordered" evidence="1">
    <location>
        <begin position="383"/>
        <end position="416"/>
    </location>
</feature>
<sequence>MKLKLLWGKALSYISKDEQLVPESSAQTNSGSINCTSSLQVPPISYTQDPLTPRQSSTSSDLALTWRQKLKGKSNRTVSHEPRQKELVRTSIMHPNKDKGTKNFETIQKLLQRQNSQPPNSTALDIGLDLYQLEDLSRQPVSVDEMQCKLNYLGDVIRLMSEYLTSSNTGTFALMPRLAAALFDACSSCSHWGWAERYFYGMMKLVDISMVEVEYRDDVPIYHINPYPYNVPETATLVTLTCYLGCQMARYHKSEDFLMKEIFVIRIIPCLVYLCNFQQEITDSPGIALMYIFFRLDVSLAEIVDINSHADFSRYNRVPLRLRRLPGDEVPPKRPDNHMRLHFPPVRVFRISIETFIPQGDPNFKDKFQTELLNSPVFLSSESENHTIGSGTNNNQPDLESNFSSSPLQNAPAINNNNDSTVLESIWAELQPPVQPNLNFDTYDYSVLDQINFSNSQDARWENHIRGIRSRGANNMSQTPQPLGSDFTNGSQFHNDRGYDSITNGLNNLPDPLYHCIAGDSHGIPLRPRDRDGQDSPPKFRYSSTNDQGSKKDDENLRETCITAHANHDVSKEQQKAKSDALLLILTQSEYQPPTYLTRTLMPFWIRCAVLGYFRRRGSNMLIRSDQSFEPYINALLQWGYSTEADESIKGIYRALFNLAANHNDIRLALSSYPYTTIVSFGTQLFRITENKIRQAYPYLTGFQLDMKKRLGPFTTRFYVDPEDEIEQMQVPWSNDEIDPHLNADLYHYIVKNGFRDLPAELSVAAFRCWACCIIHRFLYQMEHPVLYDVKT</sequence>
<dbReference type="EMBL" id="CCBN010000024">
    <property type="protein sequence ID" value="CDO57732.1"/>
    <property type="molecule type" value="Genomic_DNA"/>
</dbReference>
<reference evidence="2" key="1">
    <citation type="submission" date="2014-03" db="EMBL/GenBank/DDBJ databases">
        <authorList>
            <person name="Casaregola S."/>
        </authorList>
    </citation>
    <scope>NUCLEOTIDE SEQUENCE [LARGE SCALE GENOMIC DNA]</scope>
    <source>
        <strain evidence="2">CLIB 918</strain>
    </source>
</reference>
<dbReference type="AlphaFoldDB" id="A0A0J9XJR8"/>
<proteinExistence type="predicted"/>
<comment type="caution">
    <text evidence="2">The sequence shown here is derived from an EMBL/GenBank/DDBJ whole genome shotgun (WGS) entry which is preliminary data.</text>
</comment>
<dbReference type="OrthoDB" id="10683608at2759"/>
<organism evidence="2 3">
    <name type="scientific">Geotrichum candidum</name>
    <name type="common">Oospora lactis</name>
    <name type="synonym">Dipodascus geotrichum</name>
    <dbReference type="NCBI Taxonomy" id="1173061"/>
    <lineage>
        <taxon>Eukaryota</taxon>
        <taxon>Fungi</taxon>
        <taxon>Dikarya</taxon>
        <taxon>Ascomycota</taxon>
        <taxon>Saccharomycotina</taxon>
        <taxon>Dipodascomycetes</taxon>
        <taxon>Dipodascales</taxon>
        <taxon>Dipodascaceae</taxon>
        <taxon>Geotrichum</taxon>
    </lineage>
</organism>
<keyword evidence="3" id="KW-1185">Reference proteome</keyword>
<feature type="region of interest" description="Disordered" evidence="1">
    <location>
        <begin position="472"/>
        <end position="499"/>
    </location>
</feature>
<dbReference type="Proteomes" id="UP000242525">
    <property type="component" value="Unassembled WGS sequence"/>
</dbReference>
<evidence type="ECO:0000256" key="1">
    <source>
        <dbReference type="SAM" id="MobiDB-lite"/>
    </source>
</evidence>
<accession>A0A0J9XJR8</accession>
<feature type="region of interest" description="Disordered" evidence="1">
    <location>
        <begin position="524"/>
        <end position="555"/>
    </location>
</feature>
<feature type="compositionally biased region" description="Polar residues" evidence="1">
    <location>
        <begin position="472"/>
        <end position="493"/>
    </location>
</feature>
<evidence type="ECO:0000313" key="3">
    <source>
        <dbReference type="Proteomes" id="UP000242525"/>
    </source>
</evidence>
<evidence type="ECO:0000313" key="2">
    <source>
        <dbReference type="EMBL" id="CDO57732.1"/>
    </source>
</evidence>